<evidence type="ECO:0000313" key="3">
    <source>
        <dbReference type="EMBL" id="ORY43490.1"/>
    </source>
</evidence>
<dbReference type="STRING" id="329046.A0A1Y2C8Y5"/>
<dbReference type="GO" id="GO:0005634">
    <property type="term" value="C:nucleus"/>
    <property type="evidence" value="ECO:0007669"/>
    <property type="project" value="TreeGrafter"/>
</dbReference>
<keyword evidence="4" id="KW-1185">Reference proteome</keyword>
<dbReference type="InterPro" id="IPR016024">
    <property type="entry name" value="ARM-type_fold"/>
</dbReference>
<protein>
    <submittedName>
        <fullName evidence="3">API5-domain-containing protein</fullName>
    </submittedName>
</protein>
<dbReference type="Proteomes" id="UP000193642">
    <property type="component" value="Unassembled WGS sequence"/>
</dbReference>
<dbReference type="EMBL" id="MCGO01000025">
    <property type="protein sequence ID" value="ORY43490.1"/>
    <property type="molecule type" value="Genomic_DNA"/>
</dbReference>
<organism evidence="3 4">
    <name type="scientific">Rhizoclosmatium globosum</name>
    <dbReference type="NCBI Taxonomy" id="329046"/>
    <lineage>
        <taxon>Eukaryota</taxon>
        <taxon>Fungi</taxon>
        <taxon>Fungi incertae sedis</taxon>
        <taxon>Chytridiomycota</taxon>
        <taxon>Chytridiomycota incertae sedis</taxon>
        <taxon>Chytridiomycetes</taxon>
        <taxon>Chytridiales</taxon>
        <taxon>Chytriomycetaceae</taxon>
        <taxon>Rhizoclosmatium</taxon>
    </lineage>
</organism>
<dbReference type="AlphaFoldDB" id="A0A1Y2C8Y5"/>
<evidence type="ECO:0000256" key="1">
    <source>
        <dbReference type="ARBA" id="ARBA00009515"/>
    </source>
</evidence>
<dbReference type="Pfam" id="PF05918">
    <property type="entry name" value="API5"/>
    <property type="match status" value="1"/>
</dbReference>
<accession>A0A1Y2C8Y5</accession>
<dbReference type="InterPro" id="IPR008383">
    <property type="entry name" value="API5"/>
</dbReference>
<evidence type="ECO:0000256" key="2">
    <source>
        <dbReference type="ARBA" id="ARBA00022703"/>
    </source>
</evidence>
<proteinExistence type="inferred from homology"/>
<evidence type="ECO:0000313" key="4">
    <source>
        <dbReference type="Proteomes" id="UP000193642"/>
    </source>
</evidence>
<comment type="similarity">
    <text evidence="1">Belongs to the API5 family.</text>
</comment>
<gene>
    <name evidence="3" type="ORF">BCR33DRAFT_785840</name>
</gene>
<sequence length="119" mass="13222">MTTIPTIESFRAATSKLMDINTGDNVQDDLSFITAYSVILNSAFGDDKLKLLAANSIPKYVASFPKLMDEAVERQLDLCEDDDANIRHAAIKALPQFVRHNTHFAFKISDVLCQLMQTG</sequence>
<dbReference type="SUPFAM" id="SSF48371">
    <property type="entry name" value="ARM repeat"/>
    <property type="match status" value="1"/>
</dbReference>
<keyword evidence="2" id="KW-0053">Apoptosis</keyword>
<dbReference type="OrthoDB" id="19224at2759"/>
<dbReference type="PANTHER" id="PTHR12758">
    <property type="entry name" value="APOPTOSIS INHIBITOR 5-RELATED"/>
    <property type="match status" value="1"/>
</dbReference>
<dbReference type="GO" id="GO:0006915">
    <property type="term" value="P:apoptotic process"/>
    <property type="evidence" value="ECO:0007669"/>
    <property type="project" value="UniProtKB-KW"/>
</dbReference>
<reference evidence="3 4" key="1">
    <citation type="submission" date="2016-07" db="EMBL/GenBank/DDBJ databases">
        <title>Pervasive Adenine N6-methylation of Active Genes in Fungi.</title>
        <authorList>
            <consortium name="DOE Joint Genome Institute"/>
            <person name="Mondo S.J."/>
            <person name="Dannebaum R.O."/>
            <person name="Kuo R.C."/>
            <person name="Labutti K."/>
            <person name="Haridas S."/>
            <person name="Kuo A."/>
            <person name="Salamov A."/>
            <person name="Ahrendt S.R."/>
            <person name="Lipzen A."/>
            <person name="Sullivan W."/>
            <person name="Andreopoulos W.B."/>
            <person name="Clum A."/>
            <person name="Lindquist E."/>
            <person name="Daum C."/>
            <person name="Ramamoorthy G.K."/>
            <person name="Gryganskyi A."/>
            <person name="Culley D."/>
            <person name="Magnuson J.K."/>
            <person name="James T.Y."/>
            <person name="O'Malley M.A."/>
            <person name="Stajich J.E."/>
            <person name="Spatafora J.W."/>
            <person name="Visel A."/>
            <person name="Grigoriev I.V."/>
        </authorList>
    </citation>
    <scope>NUCLEOTIDE SEQUENCE [LARGE SCALE GENOMIC DNA]</scope>
    <source>
        <strain evidence="3 4">JEL800</strain>
    </source>
</reference>
<dbReference type="GO" id="GO:0003723">
    <property type="term" value="F:RNA binding"/>
    <property type="evidence" value="ECO:0007669"/>
    <property type="project" value="TreeGrafter"/>
</dbReference>
<comment type="caution">
    <text evidence="3">The sequence shown here is derived from an EMBL/GenBank/DDBJ whole genome shotgun (WGS) entry which is preliminary data.</text>
</comment>
<name>A0A1Y2C8Y5_9FUNG</name>
<dbReference type="GO" id="GO:0043066">
    <property type="term" value="P:negative regulation of apoptotic process"/>
    <property type="evidence" value="ECO:0007669"/>
    <property type="project" value="TreeGrafter"/>
</dbReference>
<dbReference type="PANTHER" id="PTHR12758:SF19">
    <property type="entry name" value="APOPTOSIS INHIBITOR 5"/>
    <property type="match status" value="1"/>
</dbReference>